<organism evidence="1 2">
    <name type="scientific">Pedobacter steynii</name>
    <dbReference type="NCBI Taxonomy" id="430522"/>
    <lineage>
        <taxon>Bacteria</taxon>
        <taxon>Pseudomonadati</taxon>
        <taxon>Bacteroidota</taxon>
        <taxon>Sphingobacteriia</taxon>
        <taxon>Sphingobacteriales</taxon>
        <taxon>Sphingobacteriaceae</taxon>
        <taxon>Pedobacter</taxon>
    </lineage>
</organism>
<name>A0A1D7QAU4_9SPHI</name>
<proteinExistence type="predicted"/>
<accession>A0A1D7QAU4</accession>
<dbReference type="AlphaFoldDB" id="A0A1D7QAU4"/>
<dbReference type="RefSeq" id="WP_069377516.1">
    <property type="nucleotide sequence ID" value="NZ_CP017141.1"/>
</dbReference>
<evidence type="ECO:0000313" key="1">
    <source>
        <dbReference type="EMBL" id="AOM75818.1"/>
    </source>
</evidence>
<dbReference type="EMBL" id="CP017141">
    <property type="protein sequence ID" value="AOM75818.1"/>
    <property type="molecule type" value="Genomic_DNA"/>
</dbReference>
<reference evidence="1 2" key="1">
    <citation type="submission" date="2016-08" db="EMBL/GenBank/DDBJ databases">
        <authorList>
            <person name="Seilhamer J.J."/>
        </authorList>
    </citation>
    <scope>NUCLEOTIDE SEQUENCE [LARGE SCALE GENOMIC DNA]</scope>
    <source>
        <strain evidence="1 2">DX4</strain>
    </source>
</reference>
<dbReference type="Gene3D" id="3.10.180.10">
    <property type="entry name" value="2,3-Dihydroxybiphenyl 1,2-Dioxygenase, domain 1"/>
    <property type="match status" value="1"/>
</dbReference>
<protein>
    <recommendedName>
        <fullName evidence="3">VOC domain-containing protein</fullName>
    </recommendedName>
</protein>
<gene>
    <name evidence="1" type="ORF">BFS30_00705</name>
</gene>
<sequence length="120" mass="13964">MNLEQKYKVVYVTDIRKSLDFFINKIGLKEQEELDVQGRDCVVLEMFNGDFLMLLQNDELETAPVILSTDDCLRDHYRLKEVQVSGLTDPVYRPDGIAVEFPDPCGNRFILLEERDYKDA</sequence>
<dbReference type="Proteomes" id="UP000094313">
    <property type="component" value="Chromosome"/>
</dbReference>
<dbReference type="SUPFAM" id="SSF54593">
    <property type="entry name" value="Glyoxalase/Bleomycin resistance protein/Dihydroxybiphenyl dioxygenase"/>
    <property type="match status" value="1"/>
</dbReference>
<evidence type="ECO:0000313" key="2">
    <source>
        <dbReference type="Proteomes" id="UP000094313"/>
    </source>
</evidence>
<evidence type="ECO:0008006" key="3">
    <source>
        <dbReference type="Google" id="ProtNLM"/>
    </source>
</evidence>
<dbReference type="KEGG" id="psty:BFS30_00705"/>
<keyword evidence="2" id="KW-1185">Reference proteome</keyword>
<dbReference type="OrthoDB" id="9804907at2"/>
<dbReference type="InterPro" id="IPR029068">
    <property type="entry name" value="Glyas_Bleomycin-R_OHBP_Dase"/>
</dbReference>